<keyword evidence="3" id="KW-0540">Nuclease</keyword>
<dbReference type="Proteomes" id="UP001165561">
    <property type="component" value="Unassembled WGS sequence"/>
</dbReference>
<evidence type="ECO:0000259" key="2">
    <source>
        <dbReference type="Pfam" id="PF03372"/>
    </source>
</evidence>
<keyword evidence="1" id="KW-0812">Transmembrane</keyword>
<evidence type="ECO:0000313" key="4">
    <source>
        <dbReference type="Proteomes" id="UP001165561"/>
    </source>
</evidence>
<feature type="transmembrane region" description="Helical" evidence="1">
    <location>
        <begin position="80"/>
        <end position="98"/>
    </location>
</feature>
<keyword evidence="4" id="KW-1185">Reference proteome</keyword>
<comment type="caution">
    <text evidence="3">The sequence shown here is derived from an EMBL/GenBank/DDBJ whole genome shotgun (WGS) entry which is preliminary data.</text>
</comment>
<keyword evidence="1" id="KW-1133">Transmembrane helix</keyword>
<feature type="domain" description="Endonuclease/exonuclease/phosphatase" evidence="2">
    <location>
        <begin position="127"/>
        <end position="336"/>
    </location>
</feature>
<dbReference type="InterPro" id="IPR036691">
    <property type="entry name" value="Endo/exonu/phosph_ase_sf"/>
</dbReference>
<evidence type="ECO:0000313" key="3">
    <source>
        <dbReference type="EMBL" id="MDD9207401.1"/>
    </source>
</evidence>
<dbReference type="InterPro" id="IPR005135">
    <property type="entry name" value="Endo/exonuclease/phosphatase"/>
</dbReference>
<proteinExistence type="predicted"/>
<organism evidence="3 4">
    <name type="scientific">Georgenia halotolerans</name>
    <dbReference type="NCBI Taxonomy" id="3028317"/>
    <lineage>
        <taxon>Bacteria</taxon>
        <taxon>Bacillati</taxon>
        <taxon>Actinomycetota</taxon>
        <taxon>Actinomycetes</taxon>
        <taxon>Micrococcales</taxon>
        <taxon>Bogoriellaceae</taxon>
        <taxon>Georgenia</taxon>
    </lineage>
</organism>
<dbReference type="EMBL" id="JARACI010001098">
    <property type="protein sequence ID" value="MDD9207401.1"/>
    <property type="molecule type" value="Genomic_DNA"/>
</dbReference>
<dbReference type="Gene3D" id="3.60.10.10">
    <property type="entry name" value="Endonuclease/exonuclease/phosphatase"/>
    <property type="match status" value="1"/>
</dbReference>
<dbReference type="GO" id="GO:0004519">
    <property type="term" value="F:endonuclease activity"/>
    <property type="evidence" value="ECO:0007669"/>
    <property type="project" value="UniProtKB-KW"/>
</dbReference>
<name>A0ABT5U2N7_9MICO</name>
<feature type="transmembrane region" description="Helical" evidence="1">
    <location>
        <begin position="43"/>
        <end position="68"/>
    </location>
</feature>
<keyword evidence="3" id="KW-0255">Endonuclease</keyword>
<accession>A0ABT5U2N7</accession>
<evidence type="ECO:0000256" key="1">
    <source>
        <dbReference type="SAM" id="Phobius"/>
    </source>
</evidence>
<dbReference type="SUPFAM" id="SSF56219">
    <property type="entry name" value="DNase I-like"/>
    <property type="match status" value="1"/>
</dbReference>
<protein>
    <submittedName>
        <fullName evidence="3">Endonuclease/exonuclease/phosphatase family protein</fullName>
    </submittedName>
</protein>
<gene>
    <name evidence="3" type="ORF">PU560_13130</name>
</gene>
<keyword evidence="1" id="KW-0472">Membrane</keyword>
<keyword evidence="3" id="KW-0378">Hydrolase</keyword>
<dbReference type="Pfam" id="PF03372">
    <property type="entry name" value="Exo_endo_phos"/>
    <property type="match status" value="1"/>
</dbReference>
<sequence length="347" mass="36395">MRAIGWLLVLVFGVAAVLTLNPDWLGVLRDDWSDLTTTFPISQAIALRPLLFGVFAVLAVVVLVTGVFRLVRMHRGARTLTLGLVLALVALGHGWTVWDRGLDGSTGLSADDGLRSGEPGTGALTVLTYNTQGGATSPEDLADIVVENGVDVVALPEISEADAQELAGLLAHEGAAFQFFVDATGESDIGSTALLVEYSLGEYLQVDGPDTQLGSVRVEPADGAGPVLVAVHPVSPRERLTEQWRKDLDAVMSLCTARRIPGLVLAGDFNATRDHAPLQDLGSCADAAELAGAGGVSTWPVTAPTWLGSAIDHVLIDDAAFEATEAAVVETGRSDHRGVLVRLQPVD</sequence>
<reference evidence="3" key="1">
    <citation type="submission" date="2023-02" db="EMBL/GenBank/DDBJ databases">
        <title>Georgenia sp.10Sc9-8, isolated from a soil sample collected from the Taklamakan desert.</title>
        <authorList>
            <person name="Liu S."/>
        </authorList>
    </citation>
    <scope>NUCLEOTIDE SEQUENCE</scope>
    <source>
        <strain evidence="3">10Sc9-8</strain>
    </source>
</reference>